<evidence type="ECO:0000313" key="3">
    <source>
        <dbReference type="Proteomes" id="UP001554567"/>
    </source>
</evidence>
<feature type="signal peptide" evidence="1">
    <location>
        <begin position="1"/>
        <end position="19"/>
    </location>
</feature>
<dbReference type="NCBIfam" id="TIGR03759">
    <property type="entry name" value="conj_TIGR03759"/>
    <property type="match status" value="1"/>
</dbReference>
<protein>
    <submittedName>
        <fullName evidence="2">TIGR03759 family integrating conjugative element protein</fullName>
    </submittedName>
</protein>
<proteinExistence type="predicted"/>
<reference evidence="2 3" key="1">
    <citation type="submission" date="2024-07" db="EMBL/GenBank/DDBJ databases">
        <authorList>
            <person name="Dulla G.F.J."/>
            <person name="Delorm J.G."/>
        </authorList>
    </citation>
    <scope>NUCLEOTIDE SEQUENCE [LARGE SCALE GENOMIC DNA]</scope>
    <source>
        <strain evidence="2 3">JGD 233</strain>
    </source>
</reference>
<accession>A0ABV3N6W3</accession>
<dbReference type="RefSeq" id="WP_261641026.1">
    <property type="nucleotide sequence ID" value="NZ_JBFKZN010000014.1"/>
</dbReference>
<sequence length="242" mass="26555">MTLRKTLLFVLLFSALGHAEVQVVNSKGLPVDQSGQSLQDSAVQGLQQQAGQWGLSAKDYQRYQQLMKGPRGIQSPGLDPLSALGIEAQSPAERRQYAEKWVRAEFDRTQKELDFQREVNAAWQRLYPGALPVNMGNAAGVAHDSGGRLALFVRASGCTTCDARLSAVLADNRPVDIYLVDSQGSDEALRRWARDHHIAAEKVRAHQITLNHDGGRWLRFGNGLMPVLLQQGGDGVWAVAAF</sequence>
<dbReference type="Proteomes" id="UP001554567">
    <property type="component" value="Unassembled WGS sequence"/>
</dbReference>
<organism evidence="2 3">
    <name type="scientific">Erwinia papayae</name>
    <dbReference type="NCBI Taxonomy" id="206499"/>
    <lineage>
        <taxon>Bacteria</taxon>
        <taxon>Pseudomonadati</taxon>
        <taxon>Pseudomonadota</taxon>
        <taxon>Gammaproteobacteria</taxon>
        <taxon>Enterobacterales</taxon>
        <taxon>Erwiniaceae</taxon>
        <taxon>Erwinia</taxon>
    </lineage>
</organism>
<dbReference type="InterPro" id="IPR022293">
    <property type="entry name" value="Integrating-conj_element"/>
</dbReference>
<feature type="chain" id="PRO_5045964842" evidence="1">
    <location>
        <begin position="20"/>
        <end position="242"/>
    </location>
</feature>
<evidence type="ECO:0000313" key="2">
    <source>
        <dbReference type="EMBL" id="MEW5291549.1"/>
    </source>
</evidence>
<dbReference type="EMBL" id="JBFKZN010000014">
    <property type="protein sequence ID" value="MEW5291549.1"/>
    <property type="molecule type" value="Genomic_DNA"/>
</dbReference>
<keyword evidence="3" id="KW-1185">Reference proteome</keyword>
<evidence type="ECO:0000256" key="1">
    <source>
        <dbReference type="SAM" id="SignalP"/>
    </source>
</evidence>
<keyword evidence="1" id="KW-0732">Signal</keyword>
<name>A0ABV3N6W3_9GAMM</name>
<comment type="caution">
    <text evidence="2">The sequence shown here is derived from an EMBL/GenBank/DDBJ whole genome shotgun (WGS) entry which is preliminary data.</text>
</comment>
<gene>
    <name evidence="2" type="ORF">ABW286_20615</name>
</gene>